<proteinExistence type="predicted"/>
<evidence type="ECO:0000313" key="3">
    <source>
        <dbReference type="Proteomes" id="UP000190285"/>
    </source>
</evidence>
<dbReference type="EMBL" id="FUZT01000006">
    <property type="protein sequence ID" value="SKC73502.1"/>
    <property type="molecule type" value="Genomic_DNA"/>
</dbReference>
<protein>
    <submittedName>
        <fullName evidence="2">Putative hydrolase, CocE/NonD family</fullName>
    </submittedName>
</protein>
<dbReference type="InterPro" id="IPR000383">
    <property type="entry name" value="Xaa-Pro-like_dom"/>
</dbReference>
<dbReference type="Proteomes" id="UP000190285">
    <property type="component" value="Unassembled WGS sequence"/>
</dbReference>
<dbReference type="GO" id="GO:0016787">
    <property type="term" value="F:hydrolase activity"/>
    <property type="evidence" value="ECO:0007669"/>
    <property type="project" value="UniProtKB-KW"/>
</dbReference>
<name>A0A1T5LBX6_9FIRM</name>
<sequence length="206" mass="23236">MKKILLALLVIGISVVMIAGFIPEKILMLPVGCAQNQSTYVTMKDGTKIAVRISLPYGMKKNDKVPTIMETTRYGTKYKKTFLLNALFNLGIGKEVESIFYETLLKSNYALIRVDARGSGASSGNRDMEWSKEEINDMNQIIEWITKQSWSNGKVGTYGISYSGNTAELAITNIQKKWSQPIRQWNECISQVGIYFSERLKEELSI</sequence>
<dbReference type="InterPro" id="IPR029058">
    <property type="entry name" value="AB_hydrolase_fold"/>
</dbReference>
<keyword evidence="2" id="KW-0378">Hydrolase</keyword>
<dbReference type="Pfam" id="PF02129">
    <property type="entry name" value="Peptidase_S15"/>
    <property type="match status" value="1"/>
</dbReference>
<dbReference type="RefSeq" id="WP_079492299.1">
    <property type="nucleotide sequence ID" value="NZ_FUZT01000006.1"/>
</dbReference>
<accession>A0A1T5LBX6</accession>
<evidence type="ECO:0000313" key="2">
    <source>
        <dbReference type="EMBL" id="SKC73502.1"/>
    </source>
</evidence>
<gene>
    <name evidence="2" type="ORF">SAMN02194393_02736</name>
</gene>
<reference evidence="2 3" key="1">
    <citation type="submission" date="2017-02" db="EMBL/GenBank/DDBJ databases">
        <authorList>
            <person name="Peterson S.W."/>
        </authorList>
    </citation>
    <scope>NUCLEOTIDE SEQUENCE [LARGE SCALE GENOMIC DNA]</scope>
    <source>
        <strain evidence="2 3">M1</strain>
    </source>
</reference>
<dbReference type="InterPro" id="IPR005674">
    <property type="entry name" value="CocE/Ser_esterase"/>
</dbReference>
<dbReference type="SUPFAM" id="SSF53474">
    <property type="entry name" value="alpha/beta-Hydrolases"/>
    <property type="match status" value="1"/>
</dbReference>
<evidence type="ECO:0000259" key="1">
    <source>
        <dbReference type="Pfam" id="PF02129"/>
    </source>
</evidence>
<organism evidence="2 3">
    <name type="scientific">Maledivibacter halophilus</name>
    <dbReference type="NCBI Taxonomy" id="36842"/>
    <lineage>
        <taxon>Bacteria</taxon>
        <taxon>Bacillati</taxon>
        <taxon>Bacillota</taxon>
        <taxon>Clostridia</taxon>
        <taxon>Peptostreptococcales</taxon>
        <taxon>Caminicellaceae</taxon>
        <taxon>Maledivibacter</taxon>
    </lineage>
</organism>
<dbReference type="AlphaFoldDB" id="A0A1T5LBX6"/>
<dbReference type="NCBIfam" id="TIGR00976">
    <property type="entry name" value="CocE_NonD"/>
    <property type="match status" value="1"/>
</dbReference>
<dbReference type="STRING" id="36842.SAMN02194393_02736"/>
<dbReference type="OrthoDB" id="9779930at2"/>
<feature type="domain" description="Xaa-Pro dipeptidyl-peptidase-like" evidence="1">
    <location>
        <begin position="45"/>
        <end position="174"/>
    </location>
</feature>
<dbReference type="Gene3D" id="3.40.50.1820">
    <property type="entry name" value="alpha/beta hydrolase"/>
    <property type="match status" value="1"/>
</dbReference>
<keyword evidence="3" id="KW-1185">Reference proteome</keyword>